<feature type="chain" id="PRO_5025692657" description="AA9 family lytic polysaccharide monooxygenase" evidence="6">
    <location>
        <begin position="22"/>
        <end position="344"/>
    </location>
</feature>
<dbReference type="InterPro" id="IPR005103">
    <property type="entry name" value="AA9_LPMO"/>
</dbReference>
<evidence type="ECO:0000256" key="5">
    <source>
        <dbReference type="RuleBase" id="RU368122"/>
    </source>
</evidence>
<evidence type="ECO:0000313" key="8">
    <source>
        <dbReference type="EMBL" id="KAF2672537.1"/>
    </source>
</evidence>
<dbReference type="CDD" id="cd21175">
    <property type="entry name" value="LPMO_AA9"/>
    <property type="match status" value="1"/>
</dbReference>
<keyword evidence="3 5" id="KW-0964">Secreted</keyword>
<comment type="function">
    <text evidence="5">Lytic polysaccharide monooxygenase (LMPO) that depolymerizes crystalline and amorphous polysaccharides via the oxidation of scissile alpha- or beta-(1-4)-glycosidic bonds, yielding C1 and/or C4 oxidation products. Catalysis by LPMOs requires the reduction of the active-site copper from Cu(II) to Cu(I) by a reducing agent and H(2)O(2) or O(2) as a cosubstrate.</text>
</comment>
<keyword evidence="6" id="KW-0732">Signal</keyword>
<keyword evidence="5" id="KW-0624">Polysaccharide degradation</keyword>
<comment type="subcellular location">
    <subcellularLocation>
        <location evidence="2 5">Secreted</location>
    </subcellularLocation>
</comment>
<evidence type="ECO:0000256" key="6">
    <source>
        <dbReference type="SAM" id="SignalP"/>
    </source>
</evidence>
<reference evidence="8" key="1">
    <citation type="journal article" date="2020" name="Stud. Mycol.">
        <title>101 Dothideomycetes genomes: a test case for predicting lifestyles and emergence of pathogens.</title>
        <authorList>
            <person name="Haridas S."/>
            <person name="Albert R."/>
            <person name="Binder M."/>
            <person name="Bloem J."/>
            <person name="Labutti K."/>
            <person name="Salamov A."/>
            <person name="Andreopoulos B."/>
            <person name="Baker S."/>
            <person name="Barry K."/>
            <person name="Bills G."/>
            <person name="Bluhm B."/>
            <person name="Cannon C."/>
            <person name="Castanera R."/>
            <person name="Culley D."/>
            <person name="Daum C."/>
            <person name="Ezra D."/>
            <person name="Gonzalez J."/>
            <person name="Henrissat B."/>
            <person name="Kuo A."/>
            <person name="Liang C."/>
            <person name="Lipzen A."/>
            <person name="Lutzoni F."/>
            <person name="Magnuson J."/>
            <person name="Mondo S."/>
            <person name="Nolan M."/>
            <person name="Ohm R."/>
            <person name="Pangilinan J."/>
            <person name="Park H.-J."/>
            <person name="Ramirez L."/>
            <person name="Alfaro M."/>
            <person name="Sun H."/>
            <person name="Tritt A."/>
            <person name="Yoshinaga Y."/>
            <person name="Zwiers L.-H."/>
            <person name="Turgeon B."/>
            <person name="Goodwin S."/>
            <person name="Spatafora J."/>
            <person name="Crous P."/>
            <person name="Grigoriev I."/>
        </authorList>
    </citation>
    <scope>NUCLEOTIDE SEQUENCE</scope>
    <source>
        <strain evidence="8">CBS 115976</strain>
    </source>
</reference>
<evidence type="ECO:0000313" key="9">
    <source>
        <dbReference type="Proteomes" id="UP000799302"/>
    </source>
</evidence>
<name>A0A6A6UM67_9PEZI</name>
<keyword evidence="5" id="KW-0119">Carbohydrate metabolism</keyword>
<sequence>MRFFQPRAAIWAFSVAHTVLGHAGIHGIYINGQDQGKDVCVRMNQDGNHWNEPVENLSSSDMACGVTGTKGVNRVCPVPDGATITFEWGESPDKFNARVIDISHVGPCTVYMKKVDSAISDTAAGDGWFKIFDEGYDEATQKWCVNKLIDNGGYLSAPIPKGLVGGSYLVRAELLALQNAIHGDPQYYIGCAQIFLNSSGNKIPAKTVAIPGIVSKTDVSDSFNVYDRPLKLPYPVPGPAVAELVNNGKASQAKQTEGVKPAGCICESGSAFCGVEVPEYSSGDEAGCWASSQNCWDQNQKCYDNNPPTGVQSCQAWMGKCNAINADCKAKRAGPANRGQDITP</sequence>
<dbReference type="GO" id="GO:0030248">
    <property type="term" value="F:cellulose binding"/>
    <property type="evidence" value="ECO:0007669"/>
    <property type="project" value="UniProtKB-UniRule"/>
</dbReference>
<protein>
    <recommendedName>
        <fullName evidence="5">AA9 family lytic polysaccharide monooxygenase</fullName>
        <ecNumber evidence="5">1.14.99.56</ecNumber>
    </recommendedName>
    <alternativeName>
        <fullName evidence="5">Endo-beta-1,4-glucanase</fullName>
    </alternativeName>
    <alternativeName>
        <fullName evidence="5">Glycosyl hydrolase 61 family protein</fullName>
    </alternativeName>
</protein>
<accession>A0A6A6UM67</accession>
<dbReference type="PANTHER" id="PTHR33353:SF32">
    <property type="entry name" value="ENDO-BETA-1,4-GLUCANASE D"/>
    <property type="match status" value="1"/>
</dbReference>
<proteinExistence type="predicted"/>
<evidence type="ECO:0000256" key="1">
    <source>
        <dbReference type="ARBA" id="ARBA00001973"/>
    </source>
</evidence>
<evidence type="ECO:0000256" key="2">
    <source>
        <dbReference type="ARBA" id="ARBA00004613"/>
    </source>
</evidence>
<dbReference type="Pfam" id="PF03443">
    <property type="entry name" value="AA9"/>
    <property type="match status" value="1"/>
</dbReference>
<evidence type="ECO:0000259" key="7">
    <source>
        <dbReference type="Pfam" id="PF03443"/>
    </source>
</evidence>
<dbReference type="EC" id="1.14.99.56" evidence="5"/>
<dbReference type="GO" id="GO:0005576">
    <property type="term" value="C:extracellular region"/>
    <property type="evidence" value="ECO:0007669"/>
    <property type="project" value="UniProtKB-SubCell"/>
</dbReference>
<dbReference type="GO" id="GO:0008810">
    <property type="term" value="F:cellulase activity"/>
    <property type="evidence" value="ECO:0007669"/>
    <property type="project" value="UniProtKB-UniRule"/>
</dbReference>
<dbReference type="Gene3D" id="2.70.50.70">
    <property type="match status" value="1"/>
</dbReference>
<feature type="signal peptide" evidence="6">
    <location>
        <begin position="1"/>
        <end position="21"/>
    </location>
</feature>
<dbReference type="GO" id="GO:0030245">
    <property type="term" value="P:cellulose catabolic process"/>
    <property type="evidence" value="ECO:0007669"/>
    <property type="project" value="UniProtKB-UniRule"/>
</dbReference>
<keyword evidence="9" id="KW-1185">Reference proteome</keyword>
<dbReference type="EMBL" id="MU004232">
    <property type="protein sequence ID" value="KAF2672537.1"/>
    <property type="molecule type" value="Genomic_DNA"/>
</dbReference>
<evidence type="ECO:0000256" key="3">
    <source>
        <dbReference type="ARBA" id="ARBA00022525"/>
    </source>
</evidence>
<evidence type="ECO:0000256" key="4">
    <source>
        <dbReference type="ARBA" id="ARBA00023157"/>
    </source>
</evidence>
<gene>
    <name evidence="8" type="ORF">BT63DRAFT_370134</name>
</gene>
<organism evidence="8 9">
    <name type="scientific">Microthyrium microscopicum</name>
    <dbReference type="NCBI Taxonomy" id="703497"/>
    <lineage>
        <taxon>Eukaryota</taxon>
        <taxon>Fungi</taxon>
        <taxon>Dikarya</taxon>
        <taxon>Ascomycota</taxon>
        <taxon>Pezizomycotina</taxon>
        <taxon>Dothideomycetes</taxon>
        <taxon>Dothideomycetes incertae sedis</taxon>
        <taxon>Microthyriales</taxon>
        <taxon>Microthyriaceae</taxon>
        <taxon>Microthyrium</taxon>
    </lineage>
</organism>
<keyword evidence="5" id="KW-0136">Cellulose degradation</keyword>
<comment type="domain">
    <text evidence="5">Has a modular structure: an endo-beta-1,4-glucanase catalytic module at the N-terminus, a linker rich in serines and threonines, and a C-terminal carbohydrate-binding module (CBM).</text>
</comment>
<dbReference type="PANTHER" id="PTHR33353">
    <property type="entry name" value="PUTATIVE (AFU_ORTHOLOGUE AFUA_1G12560)-RELATED"/>
    <property type="match status" value="1"/>
</dbReference>
<feature type="domain" description="Auxiliary Activity family 9 catalytic" evidence="7">
    <location>
        <begin position="22"/>
        <end position="228"/>
    </location>
</feature>
<feature type="non-terminal residue" evidence="8">
    <location>
        <position position="344"/>
    </location>
</feature>
<keyword evidence="4 5" id="KW-1015">Disulfide bond</keyword>
<dbReference type="Proteomes" id="UP000799302">
    <property type="component" value="Unassembled WGS sequence"/>
</dbReference>
<dbReference type="InterPro" id="IPR049892">
    <property type="entry name" value="AA9"/>
</dbReference>
<dbReference type="OrthoDB" id="5985073at2759"/>
<comment type="catalytic activity">
    <reaction evidence="5">
        <text>[(1-&gt;4)-beta-D-glucosyl]n+m + reduced acceptor + O2 = 4-dehydro-beta-D-glucosyl-[(1-&gt;4)-beta-D-glucosyl]n-1 + [(1-&gt;4)-beta-D-glucosyl]m + acceptor + H2O.</text>
        <dbReference type="EC" id="1.14.99.56"/>
    </reaction>
</comment>
<dbReference type="AlphaFoldDB" id="A0A6A6UM67"/>
<comment type="cofactor">
    <cofactor evidence="1">
        <name>Cu(2+)</name>
        <dbReference type="ChEBI" id="CHEBI:29036"/>
    </cofactor>
</comment>